<evidence type="ECO:0000313" key="2">
    <source>
        <dbReference type="Proteomes" id="UP000063699"/>
    </source>
</evidence>
<dbReference type="EMBL" id="CP012752">
    <property type="protein sequence ID" value="ALG07122.1"/>
    <property type="molecule type" value="Genomic_DNA"/>
</dbReference>
<dbReference type="KEGG" id="kphy:AOZ06_09465"/>
<keyword evidence="2" id="KW-1185">Reference proteome</keyword>
<name>A0A0N9HYZ3_9PSEU</name>
<organism evidence="1 2">
    <name type="scientific">Kibdelosporangium phytohabitans</name>
    <dbReference type="NCBI Taxonomy" id="860235"/>
    <lineage>
        <taxon>Bacteria</taxon>
        <taxon>Bacillati</taxon>
        <taxon>Actinomycetota</taxon>
        <taxon>Actinomycetes</taxon>
        <taxon>Pseudonocardiales</taxon>
        <taxon>Pseudonocardiaceae</taxon>
        <taxon>Kibdelosporangium</taxon>
    </lineage>
</organism>
<accession>A0A0N9HYZ3</accession>
<dbReference type="OrthoDB" id="68692at2"/>
<dbReference type="Proteomes" id="UP000063699">
    <property type="component" value="Chromosome"/>
</dbReference>
<proteinExistence type="predicted"/>
<dbReference type="RefSeq" id="WP_054289093.1">
    <property type="nucleotide sequence ID" value="NZ_CP012752.1"/>
</dbReference>
<protein>
    <submittedName>
        <fullName evidence="1">Uncharacterized protein</fullName>
    </submittedName>
</protein>
<evidence type="ECO:0000313" key="1">
    <source>
        <dbReference type="EMBL" id="ALG07122.1"/>
    </source>
</evidence>
<sequence length="107" mass="12718">MHIVRRDEDNEFMGYVIPVGDHWLPTTMFKAALGDPTTFDEAEEIVLRLGLSSLMSRWQVEYEGQWRDVWLQEANPDSVRVYWDDPVVEPEQNAQWLDARKHTFRRP</sequence>
<dbReference type="AlphaFoldDB" id="A0A0N9HYZ3"/>
<reference evidence="1 2" key="1">
    <citation type="submission" date="2015-07" db="EMBL/GenBank/DDBJ databases">
        <title>Genome sequencing of Kibdelosporangium phytohabitans.</title>
        <authorList>
            <person name="Qin S."/>
            <person name="Xing K."/>
        </authorList>
    </citation>
    <scope>NUCLEOTIDE SEQUENCE [LARGE SCALE GENOMIC DNA]</scope>
    <source>
        <strain evidence="1 2">KLBMP1111</strain>
    </source>
</reference>
<gene>
    <name evidence="1" type="ORF">AOZ06_09465</name>
</gene>